<keyword evidence="1" id="KW-1277">Toxin-antitoxin system</keyword>
<evidence type="ECO:0000256" key="1">
    <source>
        <dbReference type="ARBA" id="ARBA00022649"/>
    </source>
</evidence>
<proteinExistence type="predicted"/>
<evidence type="ECO:0000313" key="2">
    <source>
        <dbReference type="EMBL" id="CCE21905.1"/>
    </source>
</evidence>
<organism evidence="2 3">
    <name type="scientific">Methylotuvimicrobium alcaliphilum (strain DSM 19304 / NCIMB 14124 / VKM B-2133 / 20Z)</name>
    <name type="common">Methylomicrobium alcaliphilum</name>
    <dbReference type="NCBI Taxonomy" id="1091494"/>
    <lineage>
        <taxon>Bacteria</taxon>
        <taxon>Pseudomonadati</taxon>
        <taxon>Pseudomonadota</taxon>
        <taxon>Gammaproteobacteria</taxon>
        <taxon>Methylococcales</taxon>
        <taxon>Methylococcaceae</taxon>
        <taxon>Methylotuvimicrobium</taxon>
    </lineage>
</organism>
<protein>
    <submittedName>
        <fullName evidence="2">Plasmid stabilization system</fullName>
    </submittedName>
</protein>
<dbReference type="Proteomes" id="UP000008315">
    <property type="component" value="Chromosome"/>
</dbReference>
<sequence>MPIYELTLQAESDIRDIIRYTLERHGEKQALCYKNALQKKFCAIAERAVHSRPLSERFPQIQVSRCEHHYIFYVHPESKPPRIIAVLHERMDLLTRLANRLN</sequence>
<name>G4SVD3_META2</name>
<dbReference type="Gene3D" id="3.30.2310.20">
    <property type="entry name" value="RelE-like"/>
    <property type="match status" value="1"/>
</dbReference>
<accession>G4SVD3</accession>
<reference evidence="3" key="1">
    <citation type="journal article" date="2012" name="J. Bacteriol.">
        <title>Genome sequence of the haloalkaliphilic methanotrophic bacterium Methylomicrobium alcaliphilum 20Z.</title>
        <authorList>
            <person name="Vuilleumier S."/>
            <person name="Khmelenina V.N."/>
            <person name="Bringel F."/>
            <person name="Reshetnikov A.S."/>
            <person name="Lajus A."/>
            <person name="Mangenot S."/>
            <person name="Rouy Z."/>
            <person name="Op den Camp H.J."/>
            <person name="Jetten M.S."/>
            <person name="Dispirito A.A."/>
            <person name="Dunfield P."/>
            <person name="Klotz M.G."/>
            <person name="Semrau J.D."/>
            <person name="Stein L.Y."/>
            <person name="Barbe V."/>
            <person name="Medigue C."/>
            <person name="Trotsenko Y.A."/>
            <person name="Kalyuzhnaya M.G."/>
        </authorList>
    </citation>
    <scope>NUCLEOTIDE SEQUENCE [LARGE SCALE GENOMIC DNA]</scope>
    <source>
        <strain evidence="3">DSM 19304 / NCIMB 14124 / VKM B-2133 / 20Z</strain>
    </source>
</reference>
<dbReference type="Pfam" id="PF05016">
    <property type="entry name" value="ParE_toxin"/>
    <property type="match status" value="1"/>
</dbReference>
<gene>
    <name evidence="2" type="ordered locus">MEALZ_0205</name>
</gene>
<dbReference type="InterPro" id="IPR035093">
    <property type="entry name" value="RelE/ParE_toxin_dom_sf"/>
</dbReference>
<dbReference type="AlphaFoldDB" id="G4SVD3"/>
<dbReference type="STRING" id="1091494.MEALZ_0205"/>
<dbReference type="InterPro" id="IPR007712">
    <property type="entry name" value="RelE/ParE_toxin"/>
</dbReference>
<dbReference type="HOGENOM" id="CLU_147162_3_2_6"/>
<dbReference type="RefSeq" id="WP_014146714.1">
    <property type="nucleotide sequence ID" value="NC_016112.1"/>
</dbReference>
<dbReference type="PATRIC" id="fig|271065.3.peg.213"/>
<dbReference type="KEGG" id="mah:MEALZ_0205"/>
<dbReference type="EMBL" id="FO082060">
    <property type="protein sequence ID" value="CCE21905.1"/>
    <property type="molecule type" value="Genomic_DNA"/>
</dbReference>
<evidence type="ECO:0000313" key="3">
    <source>
        <dbReference type="Proteomes" id="UP000008315"/>
    </source>
</evidence>
<keyword evidence="3" id="KW-1185">Reference proteome</keyword>